<dbReference type="Proteomes" id="UP000756132">
    <property type="component" value="Chromosome 9"/>
</dbReference>
<dbReference type="GeneID" id="71988839"/>
<name>A0A9Q8PFQ0_PASFU</name>
<reference evidence="1" key="1">
    <citation type="submission" date="2021-12" db="EMBL/GenBank/DDBJ databases">
        <authorList>
            <person name="Zaccaron A."/>
            <person name="Stergiopoulos I."/>
        </authorList>
    </citation>
    <scope>NUCLEOTIDE SEQUENCE</scope>
    <source>
        <strain evidence="1">Race5_Kim</strain>
    </source>
</reference>
<gene>
    <name evidence="1" type="ORF">CLAFUR5_08961</name>
</gene>
<dbReference type="EMBL" id="CP090171">
    <property type="protein sequence ID" value="UJO21630.1"/>
    <property type="molecule type" value="Genomic_DNA"/>
</dbReference>
<evidence type="ECO:0000313" key="2">
    <source>
        <dbReference type="Proteomes" id="UP000756132"/>
    </source>
</evidence>
<dbReference type="KEGG" id="ffu:CLAFUR5_08961"/>
<proteinExistence type="predicted"/>
<sequence length="155" mass="17929">MLRRLDNVTITGSWLAVIALLESTIKKPLAWRAESSPTIDRYRSPLRKAEILWHISHQEGHVAGIHPSEFHPNGSLRLFRIREQCSIVRRLVSPNNTMFINRDWEAALIWQGDVLVRMVQGIDVDMKRSLLPNAREKVSKDFEEYEGMLERLGSI</sequence>
<dbReference type="RefSeq" id="XP_047765996.1">
    <property type="nucleotide sequence ID" value="XM_047908109.1"/>
</dbReference>
<dbReference type="AlphaFoldDB" id="A0A9Q8PFQ0"/>
<organism evidence="1 2">
    <name type="scientific">Passalora fulva</name>
    <name type="common">Tomato leaf mold</name>
    <name type="synonym">Cladosporium fulvum</name>
    <dbReference type="NCBI Taxonomy" id="5499"/>
    <lineage>
        <taxon>Eukaryota</taxon>
        <taxon>Fungi</taxon>
        <taxon>Dikarya</taxon>
        <taxon>Ascomycota</taxon>
        <taxon>Pezizomycotina</taxon>
        <taxon>Dothideomycetes</taxon>
        <taxon>Dothideomycetidae</taxon>
        <taxon>Mycosphaerellales</taxon>
        <taxon>Mycosphaerellaceae</taxon>
        <taxon>Fulvia</taxon>
    </lineage>
</organism>
<keyword evidence="2" id="KW-1185">Reference proteome</keyword>
<evidence type="ECO:0000313" key="1">
    <source>
        <dbReference type="EMBL" id="UJO21630.1"/>
    </source>
</evidence>
<reference evidence="1" key="2">
    <citation type="journal article" date="2022" name="Microb. Genom.">
        <title>A chromosome-scale genome assembly of the tomato pathogen Cladosporium fulvum reveals a compartmentalized genome architecture and the presence of a dispensable chromosome.</title>
        <authorList>
            <person name="Zaccaron A.Z."/>
            <person name="Chen L.H."/>
            <person name="Samaras A."/>
            <person name="Stergiopoulos I."/>
        </authorList>
    </citation>
    <scope>NUCLEOTIDE SEQUENCE</scope>
    <source>
        <strain evidence="1">Race5_Kim</strain>
    </source>
</reference>
<protein>
    <submittedName>
        <fullName evidence="1">Uncharacterized protein</fullName>
    </submittedName>
</protein>
<accession>A0A9Q8PFQ0</accession>